<dbReference type="PANTHER" id="PTHR43591:SF24">
    <property type="entry name" value="2-METHOXY-6-POLYPRENYL-1,4-BENZOQUINOL METHYLASE, MITOCHONDRIAL"/>
    <property type="match status" value="1"/>
</dbReference>
<dbReference type="Proteomes" id="UP001642502">
    <property type="component" value="Unassembled WGS sequence"/>
</dbReference>
<evidence type="ECO:0000313" key="4">
    <source>
        <dbReference type="EMBL" id="CAK7269630.1"/>
    </source>
</evidence>
<sequence length="279" mass="30899">MACIIDKQPSSRPENEQSAQSYNKDCEDQLKLGRFMIKKMNIPKGARVLDIGCGPGPLTVDIADGVGPTGSVVGIDVSEVRIKMALQTYTDPALDTYRANASFLLGDAHSLAQFPDNHFDFVVASAVIHYLNLPVALKEICRVLKPGGRFAATTISGDYPCAPFDIKKEVQSRDYYRAHIEPTMDLVFLPKQSDLEKYFYESGFQGATFDVIHSTLVRKDPEALINFVDASCSGTYIRAFPEAIQATAWADFEAELEKLRTERGIEVEYYSLTAYATKA</sequence>
<feature type="domain" description="Methyltransferase" evidence="3">
    <location>
        <begin position="44"/>
        <end position="167"/>
    </location>
</feature>
<protein>
    <recommendedName>
        <fullName evidence="3">Methyltransferase domain-containing protein</fullName>
    </recommendedName>
</protein>
<dbReference type="Gene3D" id="3.40.50.150">
    <property type="entry name" value="Vaccinia Virus protein VP39"/>
    <property type="match status" value="1"/>
</dbReference>
<organism evidence="4 5">
    <name type="scientific">Sporothrix epigloea</name>
    <dbReference type="NCBI Taxonomy" id="1892477"/>
    <lineage>
        <taxon>Eukaryota</taxon>
        <taxon>Fungi</taxon>
        <taxon>Dikarya</taxon>
        <taxon>Ascomycota</taxon>
        <taxon>Pezizomycotina</taxon>
        <taxon>Sordariomycetes</taxon>
        <taxon>Sordariomycetidae</taxon>
        <taxon>Ophiostomatales</taxon>
        <taxon>Ophiostomataceae</taxon>
        <taxon>Sporothrix</taxon>
    </lineage>
</organism>
<dbReference type="Pfam" id="PF13847">
    <property type="entry name" value="Methyltransf_31"/>
    <property type="match status" value="1"/>
</dbReference>
<comment type="similarity">
    <text evidence="1">Belongs to the methyltransferase superfamily. LaeA methyltransferase family.</text>
</comment>
<keyword evidence="5" id="KW-1185">Reference proteome</keyword>
<feature type="region of interest" description="Disordered" evidence="2">
    <location>
        <begin position="1"/>
        <end position="22"/>
    </location>
</feature>
<dbReference type="CDD" id="cd02440">
    <property type="entry name" value="AdoMet_MTases"/>
    <property type="match status" value="1"/>
</dbReference>
<comment type="caution">
    <text evidence="4">The sequence shown here is derived from an EMBL/GenBank/DDBJ whole genome shotgun (WGS) entry which is preliminary data.</text>
</comment>
<evidence type="ECO:0000256" key="2">
    <source>
        <dbReference type="SAM" id="MobiDB-lite"/>
    </source>
</evidence>
<dbReference type="EMBL" id="CAWUON010000049">
    <property type="protein sequence ID" value="CAK7269630.1"/>
    <property type="molecule type" value="Genomic_DNA"/>
</dbReference>
<name>A0ABP0DMZ7_9PEZI</name>
<feature type="compositionally biased region" description="Polar residues" evidence="2">
    <location>
        <begin position="8"/>
        <end position="22"/>
    </location>
</feature>
<dbReference type="PANTHER" id="PTHR43591">
    <property type="entry name" value="METHYLTRANSFERASE"/>
    <property type="match status" value="1"/>
</dbReference>
<dbReference type="InterPro" id="IPR025714">
    <property type="entry name" value="Methyltranfer_dom"/>
</dbReference>
<gene>
    <name evidence="4" type="ORF">SEPCBS119000_003668</name>
</gene>
<reference evidence="4 5" key="1">
    <citation type="submission" date="2024-01" db="EMBL/GenBank/DDBJ databases">
        <authorList>
            <person name="Allen C."/>
            <person name="Tagirdzhanova G."/>
        </authorList>
    </citation>
    <scope>NUCLEOTIDE SEQUENCE [LARGE SCALE GENOMIC DNA]</scope>
    <source>
        <strain evidence="4 5">CBS 119000</strain>
    </source>
</reference>
<evidence type="ECO:0000313" key="5">
    <source>
        <dbReference type="Proteomes" id="UP001642502"/>
    </source>
</evidence>
<proteinExistence type="inferred from homology"/>
<dbReference type="SUPFAM" id="SSF53335">
    <property type="entry name" value="S-adenosyl-L-methionine-dependent methyltransferases"/>
    <property type="match status" value="1"/>
</dbReference>
<evidence type="ECO:0000256" key="1">
    <source>
        <dbReference type="ARBA" id="ARBA00038158"/>
    </source>
</evidence>
<dbReference type="InterPro" id="IPR029063">
    <property type="entry name" value="SAM-dependent_MTases_sf"/>
</dbReference>
<evidence type="ECO:0000259" key="3">
    <source>
        <dbReference type="Pfam" id="PF13847"/>
    </source>
</evidence>
<accession>A0ABP0DMZ7</accession>